<evidence type="ECO:0008006" key="9">
    <source>
        <dbReference type="Google" id="ProtNLM"/>
    </source>
</evidence>
<dbReference type="InterPro" id="IPR019734">
    <property type="entry name" value="TPR_rpt"/>
</dbReference>
<dbReference type="Pfam" id="PF25064">
    <property type="entry name" value="ARM_TT21_5th"/>
    <property type="match status" value="1"/>
</dbReference>
<comment type="similarity">
    <text evidence="1">Belongs to the TTC21 family.</text>
</comment>
<keyword evidence="2" id="KW-0677">Repeat</keyword>
<protein>
    <recommendedName>
        <fullName evidence="9">Tetratricopeptide repeat protein 21B</fullName>
    </recommendedName>
</protein>
<gene>
    <name evidence="7" type="ORF">ILUMI_17328</name>
</gene>
<feature type="domain" description="Tetratricopeptide repeat protein 21A/21B C-terminal ARM" evidence="4">
    <location>
        <begin position="339"/>
        <end position="551"/>
    </location>
</feature>
<evidence type="ECO:0000256" key="1">
    <source>
        <dbReference type="ARBA" id="ARBA00010935"/>
    </source>
</evidence>
<feature type="domain" description="Tetratricopeptide repeat protein 21A/21B fourth ARM" evidence="6">
    <location>
        <begin position="1"/>
        <end position="153"/>
    </location>
</feature>
<comment type="caution">
    <text evidence="7">The sequence shown here is derived from an EMBL/GenBank/DDBJ whole genome shotgun (WGS) entry which is preliminary data.</text>
</comment>
<accession>A0A8K0CKB6</accession>
<dbReference type="Pfam" id="PF25063">
    <property type="entry name" value="ARM_TT21_C"/>
    <property type="match status" value="1"/>
</dbReference>
<dbReference type="InterPro" id="IPR056834">
    <property type="entry name" value="ARM_TT21_C"/>
</dbReference>
<dbReference type="Proteomes" id="UP000801492">
    <property type="component" value="Unassembled WGS sequence"/>
</dbReference>
<dbReference type="InterPro" id="IPR011990">
    <property type="entry name" value="TPR-like_helical_dom_sf"/>
</dbReference>
<evidence type="ECO:0000259" key="6">
    <source>
        <dbReference type="Pfam" id="PF25068"/>
    </source>
</evidence>
<feature type="domain" description="Tetratricopeptide repeat protein 21A/21B fifth ARM repeats" evidence="5">
    <location>
        <begin position="194"/>
        <end position="310"/>
    </location>
</feature>
<evidence type="ECO:0000313" key="8">
    <source>
        <dbReference type="Proteomes" id="UP000801492"/>
    </source>
</evidence>
<reference evidence="7" key="1">
    <citation type="submission" date="2019-08" db="EMBL/GenBank/DDBJ databases">
        <title>The genome of the North American firefly Photinus pyralis.</title>
        <authorList>
            <consortium name="Photinus pyralis genome working group"/>
            <person name="Fallon T.R."/>
            <person name="Sander Lower S.E."/>
            <person name="Weng J.-K."/>
        </authorList>
    </citation>
    <scope>NUCLEOTIDE SEQUENCE</scope>
    <source>
        <strain evidence="7">TRF0915ILg1</strain>
        <tissue evidence="7">Whole body</tissue>
    </source>
</reference>
<dbReference type="SMART" id="SM00028">
    <property type="entry name" value="TPR"/>
    <property type="match status" value="6"/>
</dbReference>
<dbReference type="InterPro" id="IPR040364">
    <property type="entry name" value="TTC21A/TTC21B"/>
</dbReference>
<sequence>MGKALVKTHYYSRAISYYKDAIKLTDNPELKLQLSDLYIKLQQYDKAEMLLTSEIENENNKNVEDILTLKYKTKLMTMLSEIHEKSGNISAALKTLRNARENQNRVIKRLSIEEADVSEEETNYLKNICMKLSELAIAMKDNESAISYYKDALAMFSNDPAILSNLAKLYMMMNNLELCQQTCAMLLKVDPDSEVASVMMADIAFRKVDFDMASFHFTNLLSKQPTNWRALVRFIEVLRRTGELDELPQYLQQAELTCVKASKNPGFCYCTALYQWYSGNLNAALRNFNNARLDTEWGKKAICNMIEICLNPEDEMLGDQFFDGDDTEYRDSRTMALKTADRLLRELKQKTGGSEEENFKYRLLGNFLLLATKEKPNVERALEDFTTLASQDIYKEEIGPILGLATAYTMLKQGQRAKNQLKRVVKTVWTFDDAEYLERCWLLLADYYVQSSKYDLASELLKRVLQHNKACTKAYEFSGFISEKEQAYKDAANYYDCAWKFGGKTNPSIGYKLAHNFMKCKRFAEAIDICQQVLKNHPDYPRIKKDILDKSLNNLRT</sequence>
<dbReference type="PANTHER" id="PTHR14699:SF0">
    <property type="entry name" value="TETRATRICOPEPTIDE REPEAT PROTEIN 21 HOMOLOG"/>
    <property type="match status" value="1"/>
</dbReference>
<dbReference type="Pfam" id="PF25068">
    <property type="entry name" value="ARM_TT21_4th"/>
    <property type="match status" value="1"/>
</dbReference>
<keyword evidence="8" id="KW-1185">Reference proteome</keyword>
<organism evidence="7 8">
    <name type="scientific">Ignelater luminosus</name>
    <name type="common">Cucubano</name>
    <name type="synonym">Pyrophorus luminosus</name>
    <dbReference type="NCBI Taxonomy" id="2038154"/>
    <lineage>
        <taxon>Eukaryota</taxon>
        <taxon>Metazoa</taxon>
        <taxon>Ecdysozoa</taxon>
        <taxon>Arthropoda</taxon>
        <taxon>Hexapoda</taxon>
        <taxon>Insecta</taxon>
        <taxon>Pterygota</taxon>
        <taxon>Neoptera</taxon>
        <taxon>Endopterygota</taxon>
        <taxon>Coleoptera</taxon>
        <taxon>Polyphaga</taxon>
        <taxon>Elateriformia</taxon>
        <taxon>Elateroidea</taxon>
        <taxon>Elateridae</taxon>
        <taxon>Agrypninae</taxon>
        <taxon>Pyrophorini</taxon>
        <taxon>Ignelater</taxon>
    </lineage>
</organism>
<evidence type="ECO:0000256" key="2">
    <source>
        <dbReference type="ARBA" id="ARBA00022737"/>
    </source>
</evidence>
<evidence type="ECO:0000313" key="7">
    <source>
        <dbReference type="EMBL" id="KAF2888845.1"/>
    </source>
</evidence>
<dbReference type="GO" id="GO:0030991">
    <property type="term" value="C:intraciliary transport particle A"/>
    <property type="evidence" value="ECO:0007669"/>
    <property type="project" value="TreeGrafter"/>
</dbReference>
<dbReference type="InterPro" id="IPR056835">
    <property type="entry name" value="ARM_TT21_5th"/>
</dbReference>
<dbReference type="SUPFAM" id="SSF48452">
    <property type="entry name" value="TPR-like"/>
    <property type="match status" value="2"/>
</dbReference>
<dbReference type="AlphaFoldDB" id="A0A8K0CKB6"/>
<dbReference type="OrthoDB" id="10259630at2759"/>
<dbReference type="InterPro" id="IPR056836">
    <property type="entry name" value="ARM_TT21_4th"/>
</dbReference>
<dbReference type="EMBL" id="VTPC01073310">
    <property type="protein sequence ID" value="KAF2888845.1"/>
    <property type="molecule type" value="Genomic_DNA"/>
</dbReference>
<dbReference type="GO" id="GO:0061512">
    <property type="term" value="P:protein localization to cilium"/>
    <property type="evidence" value="ECO:0007669"/>
    <property type="project" value="TreeGrafter"/>
</dbReference>
<dbReference type="FunFam" id="1.25.40.10:FF:000219">
    <property type="entry name" value="Tetratricopeptide repeat domain 21B"/>
    <property type="match status" value="1"/>
</dbReference>
<dbReference type="PANTHER" id="PTHR14699">
    <property type="entry name" value="STI2 PROTEIN-RELATED"/>
    <property type="match status" value="1"/>
</dbReference>
<keyword evidence="3" id="KW-0802">TPR repeat</keyword>
<proteinExistence type="inferred from homology"/>
<evidence type="ECO:0000259" key="5">
    <source>
        <dbReference type="Pfam" id="PF25064"/>
    </source>
</evidence>
<evidence type="ECO:0000259" key="4">
    <source>
        <dbReference type="Pfam" id="PF25063"/>
    </source>
</evidence>
<dbReference type="GO" id="GO:0005929">
    <property type="term" value="C:cilium"/>
    <property type="evidence" value="ECO:0007669"/>
    <property type="project" value="GOC"/>
</dbReference>
<evidence type="ECO:0000256" key="3">
    <source>
        <dbReference type="ARBA" id="ARBA00022803"/>
    </source>
</evidence>
<dbReference type="GO" id="GO:0035721">
    <property type="term" value="P:intraciliary retrograde transport"/>
    <property type="evidence" value="ECO:0007669"/>
    <property type="project" value="TreeGrafter"/>
</dbReference>
<dbReference type="Gene3D" id="1.25.40.10">
    <property type="entry name" value="Tetratricopeptide repeat domain"/>
    <property type="match status" value="3"/>
</dbReference>
<name>A0A8K0CKB6_IGNLU</name>